<protein>
    <recommendedName>
        <fullName evidence="4">Centromere protein H C-terminal domain-containing protein</fullName>
    </recommendedName>
</protein>
<proteinExistence type="predicted"/>
<evidence type="ECO:0000256" key="1">
    <source>
        <dbReference type="SAM" id="Coils"/>
    </source>
</evidence>
<accession>A0A8H6BC32</accession>
<evidence type="ECO:0000313" key="2">
    <source>
        <dbReference type="EMBL" id="KAF6009063.1"/>
    </source>
</evidence>
<name>A0A8H6BC32_DEKBR</name>
<reference evidence="2 3" key="1">
    <citation type="journal article" date="2020" name="Appl. Microbiol. Biotechnol.">
        <title>Targeted gene deletion in Brettanomyces bruxellensis with an expression-free CRISPR-Cas9 system.</title>
        <authorList>
            <person name="Varela C."/>
            <person name="Bartel C."/>
            <person name="Onetto C."/>
            <person name="Borneman A."/>
        </authorList>
    </citation>
    <scope>NUCLEOTIDE SEQUENCE [LARGE SCALE GENOMIC DNA]</scope>
    <source>
        <strain evidence="2 3">AWRI1613</strain>
    </source>
</reference>
<comment type="caution">
    <text evidence="2">The sequence shown here is derived from an EMBL/GenBank/DDBJ whole genome shotgun (WGS) entry which is preliminary data.</text>
</comment>
<evidence type="ECO:0000313" key="3">
    <source>
        <dbReference type="Proteomes" id="UP000568158"/>
    </source>
</evidence>
<dbReference type="EMBL" id="JABCYN010000031">
    <property type="protein sequence ID" value="KAF6009063.1"/>
    <property type="molecule type" value="Genomic_DNA"/>
</dbReference>
<gene>
    <name evidence="2" type="ORF">HII12_003637</name>
</gene>
<dbReference type="AlphaFoldDB" id="A0A8H6BC32"/>
<feature type="coiled-coil region" evidence="1">
    <location>
        <begin position="141"/>
        <end position="175"/>
    </location>
</feature>
<sequence length="274" mass="31556">MSEISEDTADSDSSKKNVRELEIEHAQTYRELVSTIDNLVQQTVKNNGLNEIDKDAKFRETIQGNESLVLGTLHQNLINGVSTDANFNDRKNLESIASFLRQLIRIRRLIIEQRLVTSPILKTTYTERDFKNTDAAHDNDLSSLIKENDKNNIEAAELIQENFKLEEKLDHLREISTPKLKLLRDKVAHDRKLSEVVNKLKGKEKDMLSTREYEMLKNKYKSLVRKDKILSQFNINLISSLSKADMVNDQRLTDMILFCGDYSDYSALSDEESS</sequence>
<dbReference type="Proteomes" id="UP000568158">
    <property type="component" value="Unassembled WGS sequence"/>
</dbReference>
<organism evidence="2 3">
    <name type="scientific">Dekkera bruxellensis</name>
    <name type="common">Brettanomyces custersii</name>
    <dbReference type="NCBI Taxonomy" id="5007"/>
    <lineage>
        <taxon>Eukaryota</taxon>
        <taxon>Fungi</taxon>
        <taxon>Dikarya</taxon>
        <taxon>Ascomycota</taxon>
        <taxon>Saccharomycotina</taxon>
        <taxon>Pichiomycetes</taxon>
        <taxon>Pichiales</taxon>
        <taxon>Pichiaceae</taxon>
        <taxon>Brettanomyces</taxon>
    </lineage>
</organism>
<evidence type="ECO:0008006" key="4">
    <source>
        <dbReference type="Google" id="ProtNLM"/>
    </source>
</evidence>
<keyword evidence="1" id="KW-0175">Coiled coil</keyword>